<name>A0ABW2PJN5_9BACL</name>
<feature type="transmembrane region" description="Helical" evidence="1">
    <location>
        <begin position="293"/>
        <end position="316"/>
    </location>
</feature>
<dbReference type="PANTHER" id="PTHR40400">
    <property type="entry name" value="SLR1512 PROTEIN"/>
    <property type="match status" value="1"/>
</dbReference>
<keyword evidence="1" id="KW-1133">Transmembrane helix</keyword>
<keyword evidence="1" id="KW-0812">Transmembrane</keyword>
<feature type="transmembrane region" description="Helical" evidence="1">
    <location>
        <begin position="203"/>
        <end position="221"/>
    </location>
</feature>
<dbReference type="Proteomes" id="UP001596439">
    <property type="component" value="Unassembled WGS sequence"/>
</dbReference>
<evidence type="ECO:0000256" key="1">
    <source>
        <dbReference type="SAM" id="Phobius"/>
    </source>
</evidence>
<accession>A0ABW2PJN5</accession>
<dbReference type="InterPro" id="IPR010293">
    <property type="entry name" value="Sbt_1"/>
</dbReference>
<keyword evidence="3" id="KW-1185">Reference proteome</keyword>
<feature type="transmembrane region" description="Helical" evidence="1">
    <location>
        <begin position="96"/>
        <end position="115"/>
    </location>
</feature>
<dbReference type="RefSeq" id="WP_214786192.1">
    <property type="nucleotide sequence ID" value="NZ_JANIEL010000063.1"/>
</dbReference>
<dbReference type="EMBL" id="JBHTCE010000001">
    <property type="protein sequence ID" value="MFC7388717.1"/>
    <property type="molecule type" value="Genomic_DNA"/>
</dbReference>
<feature type="transmembrane region" description="Helical" evidence="1">
    <location>
        <begin position="63"/>
        <end position="84"/>
    </location>
</feature>
<feature type="transmembrane region" description="Helical" evidence="1">
    <location>
        <begin position="127"/>
        <end position="147"/>
    </location>
</feature>
<dbReference type="PANTHER" id="PTHR40400:SF1">
    <property type="entry name" value="SLR1512 PROTEIN"/>
    <property type="match status" value="1"/>
</dbReference>
<reference evidence="3" key="1">
    <citation type="journal article" date="2019" name="Int. J. Syst. Evol. Microbiol.">
        <title>The Global Catalogue of Microorganisms (GCM) 10K type strain sequencing project: providing services to taxonomists for standard genome sequencing and annotation.</title>
        <authorList>
            <consortium name="The Broad Institute Genomics Platform"/>
            <consortium name="The Broad Institute Genome Sequencing Center for Infectious Disease"/>
            <person name="Wu L."/>
            <person name="Ma J."/>
        </authorList>
    </citation>
    <scope>NUCLEOTIDE SEQUENCE [LARGE SCALE GENOMIC DNA]</scope>
    <source>
        <strain evidence="3">CCUG 55590</strain>
    </source>
</reference>
<proteinExistence type="predicted"/>
<gene>
    <name evidence="2" type="ORF">ACFQO8_01100</name>
</gene>
<feature type="transmembrane region" description="Helical" evidence="1">
    <location>
        <begin position="263"/>
        <end position="281"/>
    </location>
</feature>
<feature type="transmembrane region" description="Helical" evidence="1">
    <location>
        <begin position="233"/>
        <end position="257"/>
    </location>
</feature>
<comment type="caution">
    <text evidence="2">The sequence shown here is derived from an EMBL/GenBank/DDBJ whole genome shotgun (WGS) entry which is preliminary data.</text>
</comment>
<feature type="transmembrane region" description="Helical" evidence="1">
    <location>
        <begin position="172"/>
        <end position="191"/>
    </location>
</feature>
<keyword evidence="1" id="KW-0472">Membrane</keyword>
<sequence>MELFVFLLTSAPVLLFVTGVIAAVGKSNLKIPDSLSTTLNIYLLLAIGLKGGMGLASVSLEDIALPLTVTLLIGILLPLLAFLAGGLLKFTFHERIAMAATFGSVSLVTYVAASTQLERLGIGYEPFMTTLVVVLEIPGLIVALLLYNQTQVMGITATSGKTNSLSVLRDSLFSKSILLMLAGLVVGLVTPDATPLKPFFVDLFPGVLLLFLLGLGVKVGQQLKTVPSYGLKFVAMGMLFPLIGALVGFLAAGVAGLSEGGTILLMTLAASGSYIAAPAMLQASVPEAKPSFYLTLSLAVTFPFNLLIGIPLYIAIVT</sequence>
<evidence type="ECO:0000313" key="2">
    <source>
        <dbReference type="EMBL" id="MFC7388717.1"/>
    </source>
</evidence>
<protein>
    <submittedName>
        <fullName evidence="2">Sodium-dependent bicarbonate transport family permease</fullName>
    </submittedName>
</protein>
<dbReference type="Pfam" id="PF05982">
    <property type="entry name" value="Sbt_1"/>
    <property type="match status" value="1"/>
</dbReference>
<organism evidence="2 3">
    <name type="scientific">Exiguobacterium aestuarii</name>
    <dbReference type="NCBI Taxonomy" id="273527"/>
    <lineage>
        <taxon>Bacteria</taxon>
        <taxon>Bacillati</taxon>
        <taxon>Bacillota</taxon>
        <taxon>Bacilli</taxon>
        <taxon>Bacillales</taxon>
        <taxon>Bacillales Family XII. Incertae Sedis</taxon>
        <taxon>Exiguobacterium</taxon>
    </lineage>
</organism>
<evidence type="ECO:0000313" key="3">
    <source>
        <dbReference type="Proteomes" id="UP001596439"/>
    </source>
</evidence>